<dbReference type="Gene3D" id="3.30.70.270">
    <property type="match status" value="1"/>
</dbReference>
<dbReference type="FunFam" id="3.30.70.270:FF:000001">
    <property type="entry name" value="Diguanylate cyclase domain protein"/>
    <property type="match status" value="1"/>
</dbReference>
<dbReference type="InterPro" id="IPR000160">
    <property type="entry name" value="GGDEF_dom"/>
</dbReference>
<reference evidence="3 4" key="1">
    <citation type="submission" date="2018-06" db="EMBL/GenBank/DDBJ databases">
        <title>Genomic Encyclopedia of Type Strains, Phase III (KMG-III): the genomes of soil and plant-associated and newly described type strains.</title>
        <authorList>
            <person name="Whitman W."/>
        </authorList>
    </citation>
    <scope>NUCLEOTIDE SEQUENCE [LARGE SCALE GENOMIC DNA]</scope>
    <source>
        <strain evidence="3 4">LMG 23644</strain>
    </source>
</reference>
<dbReference type="EC" id="2.7.7.65" evidence="1"/>
<dbReference type="GO" id="GO:0005886">
    <property type="term" value="C:plasma membrane"/>
    <property type="evidence" value="ECO:0007669"/>
    <property type="project" value="TreeGrafter"/>
</dbReference>
<dbReference type="GO" id="GO:1902201">
    <property type="term" value="P:negative regulation of bacterial-type flagellum-dependent cell motility"/>
    <property type="evidence" value="ECO:0007669"/>
    <property type="project" value="TreeGrafter"/>
</dbReference>
<dbReference type="SUPFAM" id="SSF55073">
    <property type="entry name" value="Nucleotide cyclase"/>
    <property type="match status" value="1"/>
</dbReference>
<dbReference type="NCBIfam" id="TIGR00254">
    <property type="entry name" value="GGDEF"/>
    <property type="match status" value="1"/>
</dbReference>
<sequence length="357" mass="39508">MPLTHLQIKFGNPAVQLAYSNDRLSSRMSVDPSIAGEPEVESSVIEWLLHDDQVMRECFTHAAEILKSVTGAAITAITLLDEEHQHYRAEVGMAMPLVTRARSLADYAVRDADLFVIEDAHDDARFGECMLVQRHPFVRFYAAIALRAPNGEIVGALCAMDPSPGRLDEGQRGVFYHLRAMIENDLKMRTATAIDPLTQLYNRRFLLESIARRWKEARDGDVMGSVVVDVDWFKQYNDTYGHQAGDHCLRKVASVMQAAADGEGIIAGRMGGEEFGLLVLHAQPSVLQRTLETLRQGVVDLAIEHRASPLGVVTVSVGGAMTRIDESSRALHRDGFASADRALYRSKHAGRNRVTMA</sequence>
<dbReference type="InterPro" id="IPR043128">
    <property type="entry name" value="Rev_trsase/Diguanyl_cyclase"/>
</dbReference>
<dbReference type="GO" id="GO:0052621">
    <property type="term" value="F:diguanylate cyclase activity"/>
    <property type="evidence" value="ECO:0007669"/>
    <property type="project" value="UniProtKB-EC"/>
</dbReference>
<dbReference type="AlphaFoldDB" id="A0A329CWJ0"/>
<dbReference type="InterPro" id="IPR003018">
    <property type="entry name" value="GAF"/>
</dbReference>
<dbReference type="PANTHER" id="PTHR45138:SF24">
    <property type="entry name" value="DIGUANYLATE CYCLASE DGCC-RELATED"/>
    <property type="match status" value="1"/>
</dbReference>
<dbReference type="Proteomes" id="UP000248918">
    <property type="component" value="Unassembled WGS sequence"/>
</dbReference>
<dbReference type="CDD" id="cd01949">
    <property type="entry name" value="GGDEF"/>
    <property type="match status" value="1"/>
</dbReference>
<dbReference type="Pfam" id="PF00990">
    <property type="entry name" value="GGDEF"/>
    <property type="match status" value="1"/>
</dbReference>
<evidence type="ECO:0000256" key="1">
    <source>
        <dbReference type="ARBA" id="ARBA00012528"/>
    </source>
</evidence>
<dbReference type="Gene3D" id="3.30.450.40">
    <property type="match status" value="1"/>
</dbReference>
<dbReference type="SUPFAM" id="SSF55781">
    <property type="entry name" value="GAF domain-like"/>
    <property type="match status" value="1"/>
</dbReference>
<evidence type="ECO:0000313" key="3">
    <source>
        <dbReference type="EMBL" id="RAS38778.1"/>
    </source>
</evidence>
<dbReference type="InterPro" id="IPR029787">
    <property type="entry name" value="Nucleotide_cyclase"/>
</dbReference>
<evidence type="ECO:0000259" key="2">
    <source>
        <dbReference type="PROSITE" id="PS50887"/>
    </source>
</evidence>
<dbReference type="SMART" id="SM00267">
    <property type="entry name" value="GGDEF"/>
    <property type="match status" value="1"/>
</dbReference>
<accession>A0A329CWJ0</accession>
<dbReference type="PANTHER" id="PTHR45138">
    <property type="entry name" value="REGULATORY COMPONENTS OF SENSORY TRANSDUCTION SYSTEM"/>
    <property type="match status" value="1"/>
</dbReference>
<proteinExistence type="predicted"/>
<dbReference type="Pfam" id="PF01590">
    <property type="entry name" value="GAF"/>
    <property type="match status" value="1"/>
</dbReference>
<dbReference type="PROSITE" id="PS50887">
    <property type="entry name" value="GGDEF"/>
    <property type="match status" value="1"/>
</dbReference>
<protein>
    <recommendedName>
        <fullName evidence="1">diguanylate cyclase</fullName>
        <ecNumber evidence="1">2.7.7.65</ecNumber>
    </recommendedName>
</protein>
<evidence type="ECO:0000313" key="4">
    <source>
        <dbReference type="Proteomes" id="UP000248918"/>
    </source>
</evidence>
<dbReference type="GO" id="GO:0043709">
    <property type="term" value="P:cell adhesion involved in single-species biofilm formation"/>
    <property type="evidence" value="ECO:0007669"/>
    <property type="project" value="TreeGrafter"/>
</dbReference>
<name>A0A329CWJ0_9BURK</name>
<dbReference type="InterPro" id="IPR050469">
    <property type="entry name" value="Diguanylate_Cyclase"/>
</dbReference>
<organism evidence="3 4">
    <name type="scientific">Paraburkholderia bryophila</name>
    <dbReference type="NCBI Taxonomy" id="420952"/>
    <lineage>
        <taxon>Bacteria</taxon>
        <taxon>Pseudomonadati</taxon>
        <taxon>Pseudomonadota</taxon>
        <taxon>Betaproteobacteria</taxon>
        <taxon>Burkholderiales</taxon>
        <taxon>Burkholderiaceae</taxon>
        <taxon>Paraburkholderia</taxon>
    </lineage>
</organism>
<dbReference type="InterPro" id="IPR029016">
    <property type="entry name" value="GAF-like_dom_sf"/>
</dbReference>
<comment type="caution">
    <text evidence="3">The sequence shown here is derived from an EMBL/GenBank/DDBJ whole genome shotgun (WGS) entry which is preliminary data.</text>
</comment>
<feature type="domain" description="GGDEF" evidence="2">
    <location>
        <begin position="221"/>
        <end position="357"/>
    </location>
</feature>
<gene>
    <name evidence="3" type="ORF">BX591_101107</name>
</gene>
<dbReference type="EMBL" id="QLTK01000001">
    <property type="protein sequence ID" value="RAS38778.1"/>
    <property type="molecule type" value="Genomic_DNA"/>
</dbReference>